<comment type="caution">
    <text evidence="6">The sequence shown here is derived from an EMBL/GenBank/DDBJ whole genome shotgun (WGS) entry which is preliminary data.</text>
</comment>
<dbReference type="PANTHER" id="PTHR30249">
    <property type="entry name" value="PUTATIVE SEROTONIN TRANSPORTER"/>
    <property type="match status" value="1"/>
</dbReference>
<dbReference type="Proteomes" id="UP001465668">
    <property type="component" value="Unassembled WGS sequence"/>
</dbReference>
<keyword evidence="3 5" id="KW-1133">Transmembrane helix</keyword>
<keyword evidence="7" id="KW-1185">Reference proteome</keyword>
<evidence type="ECO:0008006" key="8">
    <source>
        <dbReference type="Google" id="ProtNLM"/>
    </source>
</evidence>
<keyword evidence="4 5" id="KW-0472">Membrane</keyword>
<feature type="transmembrane region" description="Helical" evidence="5">
    <location>
        <begin position="434"/>
        <end position="453"/>
    </location>
</feature>
<dbReference type="PANTHER" id="PTHR30249:SF0">
    <property type="entry name" value="PLASTIDAL GLYCOLATE_GLYCERATE TRANSLOCATOR 1, CHLOROPLASTIC"/>
    <property type="match status" value="1"/>
</dbReference>
<evidence type="ECO:0000256" key="4">
    <source>
        <dbReference type="ARBA" id="ARBA00023136"/>
    </source>
</evidence>
<evidence type="ECO:0000313" key="6">
    <source>
        <dbReference type="EMBL" id="KAK9781761.1"/>
    </source>
</evidence>
<dbReference type="InterPro" id="IPR007300">
    <property type="entry name" value="CidB/LrgB"/>
</dbReference>
<dbReference type="EMBL" id="JARVKM010000003">
    <property type="protein sequence ID" value="KAK9781761.1"/>
    <property type="molecule type" value="Genomic_DNA"/>
</dbReference>
<feature type="transmembrane region" description="Helical" evidence="5">
    <location>
        <begin position="157"/>
        <end position="180"/>
    </location>
</feature>
<proteinExistence type="predicted"/>
<feature type="transmembrane region" description="Helical" evidence="5">
    <location>
        <begin position="87"/>
        <end position="106"/>
    </location>
</feature>
<feature type="transmembrane region" description="Helical" evidence="5">
    <location>
        <begin position="249"/>
        <end position="267"/>
    </location>
</feature>
<organism evidence="6 7">
    <name type="scientific">Seiridium cardinale</name>
    <dbReference type="NCBI Taxonomy" id="138064"/>
    <lineage>
        <taxon>Eukaryota</taxon>
        <taxon>Fungi</taxon>
        <taxon>Dikarya</taxon>
        <taxon>Ascomycota</taxon>
        <taxon>Pezizomycotina</taxon>
        <taxon>Sordariomycetes</taxon>
        <taxon>Xylariomycetidae</taxon>
        <taxon>Amphisphaeriales</taxon>
        <taxon>Sporocadaceae</taxon>
        <taxon>Seiridium</taxon>
    </lineage>
</organism>
<evidence type="ECO:0000256" key="5">
    <source>
        <dbReference type="SAM" id="Phobius"/>
    </source>
</evidence>
<evidence type="ECO:0000313" key="7">
    <source>
        <dbReference type="Proteomes" id="UP001465668"/>
    </source>
</evidence>
<gene>
    <name evidence="6" type="ORF">SCAR479_01632</name>
</gene>
<sequence length="573" mass="62930">MPRRISKAHCREALFSLATPRPLHISDPFRATTASIMKSTWVYRVFRAIRAPETKMRYSNAMFGILLVPLIQLLVAPIQMALNSRRIDLPASILVMVMVTITMLFINSICGRTSSIYSDHMKGPVDFLGRHMSFGFVASFVMLSRDHITTATDIPRIAGAFVVTTLLSYVGSYLFAAGSYRIEQRVRGLRNRMEDVEKVARQPQGSSGHARRVSQIGKLTMTIANNGSFSSLETMCAPSVTVDFVVRMAPLWMSLFLLATIGLPVYFATRYELPFETFCFVFFWVGALYFQRAIKSCKMLELQPRLRSILTVAFNPVLVTSALATAYFWIKTAVTHRDIGDVLSGFKHHNSWASLMIQLDEDGKFTKHVGAGDLANALLDAGIVSLGFKMFEYRGELWKSFTTVFCTSLVFATMNVFINVIFSRAMGLQPAEALAFCARNVTIALGVPAVQHLDGSTTLMSALVVFSGMLFQMTGDLLFSWLHINDRMVPSTASSSSDSEKSCEGEGESDCKIIAAGVTVGINAAAMGTSHLIERNSKCAAYSALSMTVFGAITVALTAVPVIADVLTKLAAR</sequence>
<evidence type="ECO:0000256" key="1">
    <source>
        <dbReference type="ARBA" id="ARBA00004141"/>
    </source>
</evidence>
<feature type="transmembrane region" description="Helical" evidence="5">
    <location>
        <begin position="540"/>
        <end position="564"/>
    </location>
</feature>
<reference evidence="6 7" key="1">
    <citation type="submission" date="2024-02" db="EMBL/GenBank/DDBJ databases">
        <title>First draft genome assembly of two strains of Seiridium cardinale.</title>
        <authorList>
            <person name="Emiliani G."/>
            <person name="Scali E."/>
        </authorList>
    </citation>
    <scope>NUCLEOTIDE SEQUENCE [LARGE SCALE GENOMIC DNA]</scope>
    <source>
        <strain evidence="6 7">BM-138-000479</strain>
    </source>
</reference>
<accession>A0ABR2Y6A6</accession>
<dbReference type="Pfam" id="PF04172">
    <property type="entry name" value="LrgB"/>
    <property type="match status" value="2"/>
</dbReference>
<name>A0ABR2Y6A6_9PEZI</name>
<feature type="transmembrane region" description="Helical" evidence="5">
    <location>
        <begin position="310"/>
        <end position="330"/>
    </location>
</feature>
<feature type="transmembrane region" description="Helical" evidence="5">
    <location>
        <begin position="273"/>
        <end position="290"/>
    </location>
</feature>
<comment type="subcellular location">
    <subcellularLocation>
        <location evidence="1">Membrane</location>
        <topology evidence="1">Multi-pass membrane protein</topology>
    </subcellularLocation>
</comment>
<evidence type="ECO:0000256" key="3">
    <source>
        <dbReference type="ARBA" id="ARBA00022989"/>
    </source>
</evidence>
<evidence type="ECO:0000256" key="2">
    <source>
        <dbReference type="ARBA" id="ARBA00022692"/>
    </source>
</evidence>
<protein>
    <recommendedName>
        <fullName evidence="8">LrgB-like protein</fullName>
    </recommendedName>
</protein>
<feature type="transmembrane region" description="Helical" evidence="5">
    <location>
        <begin position="400"/>
        <end position="422"/>
    </location>
</feature>
<feature type="transmembrane region" description="Helical" evidence="5">
    <location>
        <begin position="459"/>
        <end position="479"/>
    </location>
</feature>
<keyword evidence="2 5" id="KW-0812">Transmembrane</keyword>
<feature type="transmembrane region" description="Helical" evidence="5">
    <location>
        <begin position="127"/>
        <end position="145"/>
    </location>
</feature>
<feature type="transmembrane region" description="Helical" evidence="5">
    <location>
        <begin position="60"/>
        <end position="81"/>
    </location>
</feature>